<gene>
    <name evidence="4" type="ORF">AKO1_002198</name>
    <name evidence="3" type="ORF">AKO1_004585</name>
</gene>
<proteinExistence type="predicted"/>
<name>A0AAW2YIB6_9EUKA</name>
<dbReference type="Proteomes" id="UP001431209">
    <property type="component" value="Unassembled WGS sequence"/>
</dbReference>
<organism evidence="3 5">
    <name type="scientific">Acrasis kona</name>
    <dbReference type="NCBI Taxonomy" id="1008807"/>
    <lineage>
        <taxon>Eukaryota</taxon>
        <taxon>Discoba</taxon>
        <taxon>Heterolobosea</taxon>
        <taxon>Tetramitia</taxon>
        <taxon>Eutetramitia</taxon>
        <taxon>Acrasidae</taxon>
        <taxon>Acrasis</taxon>
    </lineage>
</organism>
<feature type="coiled-coil region" evidence="1">
    <location>
        <begin position="200"/>
        <end position="252"/>
    </location>
</feature>
<feature type="coiled-coil region" evidence="1">
    <location>
        <begin position="288"/>
        <end position="336"/>
    </location>
</feature>
<feature type="compositionally biased region" description="Basic and acidic residues" evidence="2">
    <location>
        <begin position="150"/>
        <end position="162"/>
    </location>
</feature>
<evidence type="ECO:0000313" key="4">
    <source>
        <dbReference type="EMBL" id="KAL0478858.1"/>
    </source>
</evidence>
<reference evidence="3 5" key="1">
    <citation type="submission" date="2024-03" db="EMBL/GenBank/DDBJ databases">
        <title>The Acrasis kona genome and developmental transcriptomes reveal deep origins of eukaryotic multicellular pathways.</title>
        <authorList>
            <person name="Sheikh S."/>
            <person name="Fu C.-J."/>
            <person name="Brown M.W."/>
            <person name="Baldauf S.L."/>
        </authorList>
    </citation>
    <scope>NUCLEOTIDE SEQUENCE [LARGE SCALE GENOMIC DNA]</scope>
    <source>
        <strain evidence="3 5">ATCC MYA-3509</strain>
    </source>
</reference>
<feature type="compositionally biased region" description="Polar residues" evidence="2">
    <location>
        <begin position="164"/>
        <end position="175"/>
    </location>
</feature>
<evidence type="ECO:0000313" key="5">
    <source>
        <dbReference type="Proteomes" id="UP001431209"/>
    </source>
</evidence>
<evidence type="ECO:0000256" key="1">
    <source>
        <dbReference type="SAM" id="Coils"/>
    </source>
</evidence>
<comment type="caution">
    <text evidence="3">The sequence shown here is derived from an EMBL/GenBank/DDBJ whole genome shotgun (WGS) entry which is preliminary data.</text>
</comment>
<dbReference type="AlphaFoldDB" id="A0AAW2YIB6"/>
<dbReference type="EMBL" id="JAOPGA020000474">
    <property type="protein sequence ID" value="KAL0478858.1"/>
    <property type="molecule type" value="Genomic_DNA"/>
</dbReference>
<dbReference type="EMBL" id="JAOPGA020000052">
    <property type="protein sequence ID" value="KAL0476505.1"/>
    <property type="molecule type" value="Genomic_DNA"/>
</dbReference>
<feature type="compositionally biased region" description="Polar residues" evidence="2">
    <location>
        <begin position="8"/>
        <end position="23"/>
    </location>
</feature>
<keyword evidence="1" id="KW-0175">Coiled coil</keyword>
<evidence type="ECO:0000313" key="3">
    <source>
        <dbReference type="EMBL" id="KAL0476505.1"/>
    </source>
</evidence>
<protein>
    <submittedName>
        <fullName evidence="3">Lama2</fullName>
    </submittedName>
</protein>
<evidence type="ECO:0000256" key="2">
    <source>
        <dbReference type="SAM" id="MobiDB-lite"/>
    </source>
</evidence>
<feature type="region of interest" description="Disordered" evidence="2">
    <location>
        <begin position="150"/>
        <end position="181"/>
    </location>
</feature>
<keyword evidence="5" id="KW-1185">Reference proteome</keyword>
<sequence length="364" mass="41116">MSDVEEQLSINNQNSYHSTTSSFTEKDFPALGVSTTKKKRPANKRVKSYSSGLSVSPADGSAKSNGVGRNWQQEFEAQKEITENLKTDLKNLNDKYAEQNEELEKYQRKNELLGEELTKKEDAISKVSTQEDEKNDLLNTIKDLKSKLTKAQDDLKDKDKKMRSVNSLLEGQQADTRAKEDEIVRLTASESKLKSDLKKHHDADNAKKQLEAKVHELEASNSKLQKQVVDVKHQLEVANKNSHKDLEALRTENSKVKGDLISTREELKQSHGNVVTLRKNLDGNDNLMKKKQKQYEDAVKERDAALKKVETLNADANQLKSRITSLESELDESKKLSVTKFFNKNNEALNVGLVTALALHARKN</sequence>
<feature type="region of interest" description="Disordered" evidence="2">
    <location>
        <begin position="1"/>
        <end position="67"/>
    </location>
</feature>
<accession>A0AAW2YIB6</accession>
<feature type="compositionally biased region" description="Basic residues" evidence="2">
    <location>
        <begin position="36"/>
        <end position="47"/>
    </location>
</feature>